<protein>
    <submittedName>
        <fullName evidence="2">Nuclear transport factor 2 family protein</fullName>
    </submittedName>
</protein>
<evidence type="ECO:0000259" key="1">
    <source>
        <dbReference type="Pfam" id="PF12680"/>
    </source>
</evidence>
<keyword evidence="3" id="KW-1185">Reference proteome</keyword>
<dbReference type="InterPro" id="IPR037401">
    <property type="entry name" value="SnoaL-like"/>
</dbReference>
<dbReference type="EMBL" id="CP060714">
    <property type="protein sequence ID" value="QNN56010.1"/>
    <property type="molecule type" value="Genomic_DNA"/>
</dbReference>
<evidence type="ECO:0000313" key="3">
    <source>
        <dbReference type="Proteomes" id="UP000515811"/>
    </source>
</evidence>
<dbReference type="RefSeq" id="WP_187596282.1">
    <property type="nucleotide sequence ID" value="NZ_CP060714.1"/>
</dbReference>
<reference evidence="2 3" key="1">
    <citation type="submission" date="2020-08" db="EMBL/GenBank/DDBJ databases">
        <title>Genome sequence of Diaphorobacter ruginosibacter DSM 27467T.</title>
        <authorList>
            <person name="Hyun D.-W."/>
            <person name="Bae J.-W."/>
        </authorList>
    </citation>
    <scope>NUCLEOTIDE SEQUENCE [LARGE SCALE GENOMIC DNA]</scope>
    <source>
        <strain evidence="2 3">DSM 27467</strain>
    </source>
</reference>
<dbReference type="Pfam" id="PF12680">
    <property type="entry name" value="SnoaL_2"/>
    <property type="match status" value="1"/>
</dbReference>
<sequence length="129" mass="14914">MSTQRELNIQRAHAVLDWNRRHLKHDAVLAEADITQCFAQRFVVEPNGRHYEANPANYLEFINGMKASMTGIEYQIVHTVADEESAMFDMVAHISHTDGRSERFVAMLLMRFDEHGKVVLWKETYLPAP</sequence>
<evidence type="ECO:0000313" key="2">
    <source>
        <dbReference type="EMBL" id="QNN56010.1"/>
    </source>
</evidence>
<dbReference type="InterPro" id="IPR032710">
    <property type="entry name" value="NTF2-like_dom_sf"/>
</dbReference>
<dbReference type="Proteomes" id="UP000515811">
    <property type="component" value="Chromosome"/>
</dbReference>
<dbReference type="AlphaFoldDB" id="A0A7G9RK85"/>
<name>A0A7G9RK85_9BURK</name>
<gene>
    <name evidence="2" type="ORF">H9K76_15645</name>
</gene>
<dbReference type="KEGG" id="drg:H9K76_15645"/>
<feature type="domain" description="SnoaL-like" evidence="1">
    <location>
        <begin position="32"/>
        <end position="120"/>
    </location>
</feature>
<accession>A0A7G9RK85</accession>
<proteinExistence type="predicted"/>
<dbReference type="SUPFAM" id="SSF54427">
    <property type="entry name" value="NTF2-like"/>
    <property type="match status" value="1"/>
</dbReference>
<dbReference type="Gene3D" id="3.10.450.50">
    <property type="match status" value="1"/>
</dbReference>
<organism evidence="2 3">
    <name type="scientific">Diaphorobacter ruginosibacter</name>
    <dbReference type="NCBI Taxonomy" id="1715720"/>
    <lineage>
        <taxon>Bacteria</taxon>
        <taxon>Pseudomonadati</taxon>
        <taxon>Pseudomonadota</taxon>
        <taxon>Betaproteobacteria</taxon>
        <taxon>Burkholderiales</taxon>
        <taxon>Comamonadaceae</taxon>
        <taxon>Diaphorobacter</taxon>
    </lineage>
</organism>